<reference evidence="2" key="1">
    <citation type="thesis" date="2021" institute="BYU ScholarsArchive" country="Provo, UT, USA">
        <title>Applications of and Algorithms for Genome Assembly and Genomic Analyses with an Emphasis on Marine Teleosts.</title>
        <authorList>
            <person name="Pickett B.D."/>
        </authorList>
    </citation>
    <scope>NUCLEOTIDE SEQUENCE</scope>
    <source>
        <strain evidence="2">HI-2016</strain>
    </source>
</reference>
<organism evidence="2 3">
    <name type="scientific">Albula glossodonta</name>
    <name type="common">roundjaw bonefish</name>
    <dbReference type="NCBI Taxonomy" id="121402"/>
    <lineage>
        <taxon>Eukaryota</taxon>
        <taxon>Metazoa</taxon>
        <taxon>Chordata</taxon>
        <taxon>Craniata</taxon>
        <taxon>Vertebrata</taxon>
        <taxon>Euteleostomi</taxon>
        <taxon>Actinopterygii</taxon>
        <taxon>Neopterygii</taxon>
        <taxon>Teleostei</taxon>
        <taxon>Albuliformes</taxon>
        <taxon>Albulidae</taxon>
        <taxon>Albula</taxon>
    </lineage>
</organism>
<evidence type="ECO:0000313" key="3">
    <source>
        <dbReference type="Proteomes" id="UP000824540"/>
    </source>
</evidence>
<protein>
    <submittedName>
        <fullName evidence="2">Uncharacterized protein</fullName>
    </submittedName>
</protein>
<feature type="region of interest" description="Disordered" evidence="1">
    <location>
        <begin position="35"/>
        <end position="140"/>
    </location>
</feature>
<keyword evidence="3" id="KW-1185">Reference proteome</keyword>
<feature type="compositionally biased region" description="Basic and acidic residues" evidence="1">
    <location>
        <begin position="110"/>
        <end position="140"/>
    </location>
</feature>
<feature type="compositionally biased region" description="Basic and acidic residues" evidence="1">
    <location>
        <begin position="1"/>
        <end position="16"/>
    </location>
</feature>
<feature type="region of interest" description="Disordered" evidence="1">
    <location>
        <begin position="1"/>
        <end position="23"/>
    </location>
</feature>
<sequence length="140" mass="15604">MTRQEKASRDGTDLRKDLKHAHFTPISCETNYNLKFKSSAPNGQSPQCRASTPSPSPPPPGPPPIPLGEPIRAGAFSGSRPPFCAEPTLLKRERIKTTGGEGRVSTPSPTEHRTDLRLPFEFDEKINREKQRERDSRSQE</sequence>
<dbReference type="Proteomes" id="UP000824540">
    <property type="component" value="Unassembled WGS sequence"/>
</dbReference>
<feature type="compositionally biased region" description="Polar residues" evidence="1">
    <location>
        <begin position="39"/>
        <end position="52"/>
    </location>
</feature>
<feature type="compositionally biased region" description="Pro residues" evidence="1">
    <location>
        <begin position="54"/>
        <end position="67"/>
    </location>
</feature>
<dbReference type="AlphaFoldDB" id="A0A8T2N996"/>
<proteinExistence type="predicted"/>
<name>A0A8T2N996_9TELE</name>
<comment type="caution">
    <text evidence="2">The sequence shown here is derived from an EMBL/GenBank/DDBJ whole genome shotgun (WGS) entry which is preliminary data.</text>
</comment>
<accession>A0A8T2N996</accession>
<evidence type="ECO:0000256" key="1">
    <source>
        <dbReference type="SAM" id="MobiDB-lite"/>
    </source>
</evidence>
<evidence type="ECO:0000313" key="2">
    <source>
        <dbReference type="EMBL" id="KAG9336973.1"/>
    </source>
</evidence>
<gene>
    <name evidence="2" type="ORF">JZ751_029991</name>
</gene>
<dbReference type="EMBL" id="JAFBMS010000099">
    <property type="protein sequence ID" value="KAG9336973.1"/>
    <property type="molecule type" value="Genomic_DNA"/>
</dbReference>